<keyword evidence="2" id="KW-0472">Membrane</keyword>
<evidence type="ECO:0000259" key="3">
    <source>
        <dbReference type="Pfam" id="PF04471"/>
    </source>
</evidence>
<dbReference type="RefSeq" id="WP_320745826.1">
    <property type="nucleotide sequence ID" value="NZ_JAXGGE010000001.1"/>
</dbReference>
<evidence type="ECO:0000313" key="4">
    <source>
        <dbReference type="EMBL" id="MDY4298529.1"/>
    </source>
</evidence>
<evidence type="ECO:0000313" key="5">
    <source>
        <dbReference type="Proteomes" id="UP001277967"/>
    </source>
</evidence>
<dbReference type="EC" id="3.1.21.-" evidence="4"/>
<organism evidence="4 5">
    <name type="scientific">Pseudomonas salmasensis</name>
    <dbReference type="NCBI Taxonomy" id="2745514"/>
    <lineage>
        <taxon>Bacteria</taxon>
        <taxon>Pseudomonadati</taxon>
        <taxon>Pseudomonadota</taxon>
        <taxon>Gammaproteobacteria</taxon>
        <taxon>Pseudomonadales</taxon>
        <taxon>Pseudomonadaceae</taxon>
        <taxon>Pseudomonas</taxon>
    </lineage>
</organism>
<dbReference type="Proteomes" id="UP001277967">
    <property type="component" value="Unassembled WGS sequence"/>
</dbReference>
<comment type="caution">
    <text evidence="4">The sequence shown here is derived from an EMBL/GenBank/DDBJ whole genome shotgun (WGS) entry which is preliminary data.</text>
</comment>
<keyword evidence="2" id="KW-0812">Transmembrane</keyword>
<feature type="transmembrane region" description="Helical" evidence="2">
    <location>
        <begin position="150"/>
        <end position="174"/>
    </location>
</feature>
<keyword evidence="4" id="KW-0540">Nuclease</keyword>
<evidence type="ECO:0000256" key="2">
    <source>
        <dbReference type="SAM" id="Phobius"/>
    </source>
</evidence>
<evidence type="ECO:0000256" key="1">
    <source>
        <dbReference type="SAM" id="Coils"/>
    </source>
</evidence>
<dbReference type="GO" id="GO:0016787">
    <property type="term" value="F:hydrolase activity"/>
    <property type="evidence" value="ECO:0007669"/>
    <property type="project" value="UniProtKB-KW"/>
</dbReference>
<reference evidence="4 5" key="1">
    <citation type="submission" date="2023-11" db="EMBL/GenBank/DDBJ databases">
        <title>Genome sequence of Pseudomonas salmasensis Strain SLU99.</title>
        <authorList>
            <person name="Ghadamgahi F."/>
            <person name="Kalyandurg P.B."/>
            <person name="Catara V."/>
            <person name="Vetukuri R."/>
            <person name="Ghosh S."/>
        </authorList>
    </citation>
    <scope>NUCLEOTIDE SEQUENCE [LARGE SCALE GENOMIC DNA]</scope>
    <source>
        <strain evidence="4 5">SLU99</strain>
    </source>
</reference>
<keyword evidence="2" id="KW-1133">Transmembrane helix</keyword>
<feature type="transmembrane region" description="Helical" evidence="2">
    <location>
        <begin position="254"/>
        <end position="274"/>
    </location>
</feature>
<dbReference type="EMBL" id="JAXGGE010000001">
    <property type="protein sequence ID" value="MDY4298529.1"/>
    <property type="molecule type" value="Genomic_DNA"/>
</dbReference>
<feature type="coiled-coil region" evidence="1">
    <location>
        <begin position="189"/>
        <end position="230"/>
    </location>
</feature>
<feature type="domain" description="Restriction endonuclease type IV Mrr" evidence="3">
    <location>
        <begin position="12"/>
        <end position="93"/>
    </location>
</feature>
<sequence>MNIQKFPIFELASSDFEKLCVELFEAEGGKFRLVAHTDFDIEGRRPLPSGNIETFAIEVKHRSVFQVEALRRFISRIRDSGEKFDRLIFVTSALIAGKQWISVERVLSQELGRCTEVIGQDELFTLLKSHPKIVEKYFAKVSEKRRKIRWSLASSIGVVSLSLMSMLSAVLPIFNDASPNSFEEKIRSVEKNLAGLKSLENSLQDLKLELESKSEESARVKAEYEEALKLKSFTQDQIEQFKKAVNTQSAADTVMNYSLGFLLGVFGSIIATVITDKWKAKRALVSS</sequence>
<dbReference type="Pfam" id="PF04471">
    <property type="entry name" value="Mrr_cat"/>
    <property type="match status" value="1"/>
</dbReference>
<keyword evidence="4" id="KW-0378">Hydrolase</keyword>
<keyword evidence="5" id="KW-1185">Reference proteome</keyword>
<protein>
    <submittedName>
        <fullName evidence="4">Restriction endonuclease</fullName>
        <ecNumber evidence="4">3.1.21.-</ecNumber>
    </submittedName>
</protein>
<proteinExistence type="predicted"/>
<dbReference type="InterPro" id="IPR007560">
    <property type="entry name" value="Restrct_endonuc_IV_Mrr"/>
</dbReference>
<accession>A0ABU5F9K7</accession>
<dbReference type="GO" id="GO:0004519">
    <property type="term" value="F:endonuclease activity"/>
    <property type="evidence" value="ECO:0007669"/>
    <property type="project" value="UniProtKB-KW"/>
</dbReference>
<gene>
    <name evidence="4" type="ORF">SO486_00775</name>
</gene>
<keyword evidence="1" id="KW-0175">Coiled coil</keyword>
<keyword evidence="4" id="KW-0255">Endonuclease</keyword>
<name>A0ABU5F9K7_9PSED</name>